<keyword evidence="2" id="KW-1185">Reference proteome</keyword>
<gene>
    <name evidence="1" type="ORF">NDU88_010727</name>
</gene>
<protein>
    <submittedName>
        <fullName evidence="1">Uncharacterized protein</fullName>
    </submittedName>
</protein>
<reference evidence="1" key="1">
    <citation type="journal article" date="2022" name="bioRxiv">
        <title>Sequencing and chromosome-scale assembly of the giantPleurodeles waltlgenome.</title>
        <authorList>
            <person name="Brown T."/>
            <person name="Elewa A."/>
            <person name="Iarovenko S."/>
            <person name="Subramanian E."/>
            <person name="Araus A.J."/>
            <person name="Petzold A."/>
            <person name="Susuki M."/>
            <person name="Suzuki K.-i.T."/>
            <person name="Hayashi T."/>
            <person name="Toyoda A."/>
            <person name="Oliveira C."/>
            <person name="Osipova E."/>
            <person name="Leigh N.D."/>
            <person name="Simon A."/>
            <person name="Yun M.H."/>
        </authorList>
    </citation>
    <scope>NUCLEOTIDE SEQUENCE</scope>
    <source>
        <strain evidence="1">20211129_DDA</strain>
        <tissue evidence="1">Liver</tissue>
    </source>
</reference>
<dbReference type="Proteomes" id="UP001066276">
    <property type="component" value="Chromosome 7"/>
</dbReference>
<dbReference type="EMBL" id="JANPWB010000011">
    <property type="protein sequence ID" value="KAJ1132414.1"/>
    <property type="molecule type" value="Genomic_DNA"/>
</dbReference>
<organism evidence="1 2">
    <name type="scientific">Pleurodeles waltl</name>
    <name type="common">Iberian ribbed newt</name>
    <dbReference type="NCBI Taxonomy" id="8319"/>
    <lineage>
        <taxon>Eukaryota</taxon>
        <taxon>Metazoa</taxon>
        <taxon>Chordata</taxon>
        <taxon>Craniata</taxon>
        <taxon>Vertebrata</taxon>
        <taxon>Euteleostomi</taxon>
        <taxon>Amphibia</taxon>
        <taxon>Batrachia</taxon>
        <taxon>Caudata</taxon>
        <taxon>Salamandroidea</taxon>
        <taxon>Salamandridae</taxon>
        <taxon>Pleurodelinae</taxon>
        <taxon>Pleurodeles</taxon>
    </lineage>
</organism>
<name>A0AAV7PYW7_PLEWA</name>
<sequence length="152" mass="16756">MVGDTIPHVEEPSAIRDKVADALRWRSTRNDRVSSKRRPLPRDVHIGDLALGQDGGLGQITTLQRPDGKAPGCWHLLQRPQTKMHDGTTWICACLGGVSDLRLSIGSGATAEKVMADGRDEHMERGGWYEAHMELRAGEAGKWIQQPPGYTH</sequence>
<proteinExistence type="predicted"/>
<evidence type="ECO:0000313" key="1">
    <source>
        <dbReference type="EMBL" id="KAJ1132414.1"/>
    </source>
</evidence>
<evidence type="ECO:0000313" key="2">
    <source>
        <dbReference type="Proteomes" id="UP001066276"/>
    </source>
</evidence>
<dbReference type="AlphaFoldDB" id="A0AAV7PYW7"/>
<comment type="caution">
    <text evidence="1">The sequence shown here is derived from an EMBL/GenBank/DDBJ whole genome shotgun (WGS) entry which is preliminary data.</text>
</comment>
<accession>A0AAV7PYW7</accession>